<accession>Q3JPX4</accession>
<proteinExistence type="predicted"/>
<sequence length="932" mass="104584">MYSLYAAPVTPPLCARRAPARRSQPDSGVAALHRIVVGIGVRLGDLLQTRKLGAFIETDECNTLRRPPHLANLRHARADQHARRRDQHDLILGVDERRGNDAAVALGGLDRDHPLRAAPVARVLGDRRALAVAVLGRGQHRLFLAARDEHRDHLLGVVELHPAHAARLAAHRPHVVLVETHRLAGVGEQHHVVRAVGDRRADQVIAVVEANRDDALLHRAAERFERRLLDRAQSRRHEHVLVGREFLHGQHDIDLLAVLQREHVDDRTAARVARALRHLVHLDPVHAAAVREAQDVVVRVRDEQRLDPVVFLHLRRLLAAAAALLRAVLGQRLRLHVARVRHRDHHVLRRDQVFGVQLGRVQLDLRAARIAELRLHLRQFVADQRRDPLGPRENVEQIGDLRHHVAIFADDLVLLEAREALQAHLEDFLRLRVGQPVQAVALHAERRTQALRTVRVAPAGRRVLGFRAREHVAHERRIPRFRHQLLLRDRRRRRGFDDRDELVDVRERDGEAFEHVAALARLAQFVDGAPRQHFAPMRQEALQDLPQIQELRLVVDERDHVHAERVLQLSRLVQVVQHHLGHFAALELDHDAHAALVGFVADVGDALELLLVDELRDPLEQRALVDLVRQFVDDDRHALAAVDLLEVRGRAHHDAPAPGAIAVAHAGDAVDDAGRREIGRGDDLDQFVDARLRIVQQVKAGVDDLVQVVRRDVGRHADRDPRRTVDEEVRNPRRQDERLHLAAVVVRAEVDGFLVDVREQFVADLGHPDFGVAHRGRVIAVDRAEVALAVDEHVTQREILSHPDDRVVDRGVAVRMVLTDHVADDTRGLLVRPVPVVVQLVHREQHAPVHGLQAIANIRKGTADDHAHGVIEIRLAHFLLEGGGQGLFGELIHVSVSFRSEDGAAFRVGAARATQRAILTCAPTRPNAGPSI</sequence>
<dbReference type="EMBL" id="CP000124">
    <property type="protein sequence ID" value="ABA48200.1"/>
    <property type="molecule type" value="Genomic_DNA"/>
</dbReference>
<name>Q3JPX4_BURP1</name>
<dbReference type="Proteomes" id="UP000002700">
    <property type="component" value="Chromosome I"/>
</dbReference>
<evidence type="ECO:0000313" key="2">
    <source>
        <dbReference type="Proteomes" id="UP000002700"/>
    </source>
</evidence>
<dbReference type="EnsemblBacteria" id="ABA48200">
    <property type="protein sequence ID" value="ABA48200"/>
    <property type="gene ID" value="BURPS1710b_3001"/>
</dbReference>
<protein>
    <submittedName>
        <fullName evidence="1">Val start codon</fullName>
    </submittedName>
</protein>
<gene>
    <name evidence="1" type="ordered locus">BURPS1710b_3001</name>
</gene>
<dbReference type="HOGENOM" id="CLU_313922_0_0_4"/>
<evidence type="ECO:0000313" key="1">
    <source>
        <dbReference type="EMBL" id="ABA48200.1"/>
    </source>
</evidence>
<dbReference type="KEGG" id="bpm:BURPS1710b_3001"/>
<organism evidence="1 2">
    <name type="scientific">Burkholderia pseudomallei (strain 1710b)</name>
    <dbReference type="NCBI Taxonomy" id="320372"/>
    <lineage>
        <taxon>Bacteria</taxon>
        <taxon>Pseudomonadati</taxon>
        <taxon>Pseudomonadota</taxon>
        <taxon>Betaproteobacteria</taxon>
        <taxon>Burkholderiales</taxon>
        <taxon>Burkholderiaceae</taxon>
        <taxon>Burkholderia</taxon>
        <taxon>pseudomallei group</taxon>
    </lineage>
</organism>
<reference evidence="1 2" key="1">
    <citation type="submission" date="2005-09" db="EMBL/GenBank/DDBJ databases">
        <authorList>
            <person name="Woods D.E."/>
            <person name="Nierman W.C."/>
        </authorList>
    </citation>
    <scope>NUCLEOTIDE SEQUENCE [LARGE SCALE GENOMIC DNA]</scope>
    <source>
        <strain evidence="1 2">1710b</strain>
    </source>
</reference>
<dbReference type="AlphaFoldDB" id="Q3JPX4"/>